<evidence type="ECO:0000256" key="1">
    <source>
        <dbReference type="SAM" id="SignalP"/>
    </source>
</evidence>
<sequence length="204" mass="22243">MKKFTLIAAFIFGVTHFASAQLIPNFQFGAKAGVNLSSFSFSNNNFDGANRAGYLGGFWARVGGLGFHFQPELYLTGKNVKIEQEVGGVTAVNNVKFTSIDVPLLVGTKVGAFGFGGRFYTGPLISFKINDDQSFGNAVGNAVTLTDVKNQNFAWQLGAGVDIRDLSIDLRYEYGLTKQTYNEGNSKARINLFNLTLAYKIFSM</sequence>
<dbReference type="EMBL" id="BAABJI010000002">
    <property type="protein sequence ID" value="GAA4914193.1"/>
    <property type="molecule type" value="Genomic_DNA"/>
</dbReference>
<feature type="chain" id="PRO_5045275056" description="Outer membrane protein beta-barrel domain-containing protein" evidence="1">
    <location>
        <begin position="21"/>
        <end position="204"/>
    </location>
</feature>
<feature type="domain" description="Outer membrane protein beta-barrel" evidence="2">
    <location>
        <begin position="21"/>
        <end position="178"/>
    </location>
</feature>
<evidence type="ECO:0000313" key="3">
    <source>
        <dbReference type="EMBL" id="GAA4914193.1"/>
    </source>
</evidence>
<keyword evidence="4" id="KW-1185">Reference proteome</keyword>
<keyword evidence="1" id="KW-0732">Signal</keyword>
<accession>A0ABP9FRE2</accession>
<name>A0ABP9FRE2_9SPHI</name>
<organism evidence="3 4">
    <name type="scientific">Mucilaginibacter defluvii</name>
    <dbReference type="NCBI Taxonomy" id="1196019"/>
    <lineage>
        <taxon>Bacteria</taxon>
        <taxon>Pseudomonadati</taxon>
        <taxon>Bacteroidota</taxon>
        <taxon>Sphingobacteriia</taxon>
        <taxon>Sphingobacteriales</taxon>
        <taxon>Sphingobacteriaceae</taxon>
        <taxon>Mucilaginibacter</taxon>
    </lineage>
</organism>
<comment type="caution">
    <text evidence="3">The sequence shown here is derived from an EMBL/GenBank/DDBJ whole genome shotgun (WGS) entry which is preliminary data.</text>
</comment>
<dbReference type="InterPro" id="IPR025665">
    <property type="entry name" value="Beta-barrel_OMP_2"/>
</dbReference>
<dbReference type="Pfam" id="PF13568">
    <property type="entry name" value="OMP_b-brl_2"/>
    <property type="match status" value="1"/>
</dbReference>
<evidence type="ECO:0000259" key="2">
    <source>
        <dbReference type="Pfam" id="PF13568"/>
    </source>
</evidence>
<gene>
    <name evidence="3" type="ORF">GCM10023313_16900</name>
</gene>
<proteinExistence type="predicted"/>
<reference evidence="4" key="1">
    <citation type="journal article" date="2019" name="Int. J. Syst. Evol. Microbiol.">
        <title>The Global Catalogue of Microorganisms (GCM) 10K type strain sequencing project: providing services to taxonomists for standard genome sequencing and annotation.</title>
        <authorList>
            <consortium name="The Broad Institute Genomics Platform"/>
            <consortium name="The Broad Institute Genome Sequencing Center for Infectious Disease"/>
            <person name="Wu L."/>
            <person name="Ma J."/>
        </authorList>
    </citation>
    <scope>NUCLEOTIDE SEQUENCE [LARGE SCALE GENOMIC DNA]</scope>
    <source>
        <strain evidence="4">JCM 18283</strain>
    </source>
</reference>
<dbReference type="Proteomes" id="UP001501436">
    <property type="component" value="Unassembled WGS sequence"/>
</dbReference>
<dbReference type="RefSeq" id="WP_345330632.1">
    <property type="nucleotide sequence ID" value="NZ_BAABJI010000002.1"/>
</dbReference>
<protein>
    <recommendedName>
        <fullName evidence="2">Outer membrane protein beta-barrel domain-containing protein</fullName>
    </recommendedName>
</protein>
<evidence type="ECO:0000313" key="4">
    <source>
        <dbReference type="Proteomes" id="UP001501436"/>
    </source>
</evidence>
<feature type="signal peptide" evidence="1">
    <location>
        <begin position="1"/>
        <end position="20"/>
    </location>
</feature>